<accession>A0ABX0X8V5</accession>
<keyword evidence="3" id="KW-1185">Reference proteome</keyword>
<organism evidence="2 3">
    <name type="scientific">Neolewinella antarctica</name>
    <dbReference type="NCBI Taxonomy" id="442734"/>
    <lineage>
        <taxon>Bacteria</taxon>
        <taxon>Pseudomonadati</taxon>
        <taxon>Bacteroidota</taxon>
        <taxon>Saprospiria</taxon>
        <taxon>Saprospirales</taxon>
        <taxon>Lewinellaceae</taxon>
        <taxon>Neolewinella</taxon>
    </lineage>
</organism>
<gene>
    <name evidence="2" type="ORF">GGR27_001195</name>
</gene>
<feature type="transmembrane region" description="Helical" evidence="1">
    <location>
        <begin position="65"/>
        <end position="88"/>
    </location>
</feature>
<comment type="caution">
    <text evidence="2">The sequence shown here is derived from an EMBL/GenBank/DDBJ whole genome shotgun (WGS) entry which is preliminary data.</text>
</comment>
<dbReference type="Proteomes" id="UP000770785">
    <property type="component" value="Unassembled WGS sequence"/>
</dbReference>
<name>A0ABX0X8V5_9BACT</name>
<evidence type="ECO:0000256" key="1">
    <source>
        <dbReference type="SAM" id="Phobius"/>
    </source>
</evidence>
<feature type="transmembrane region" description="Helical" evidence="1">
    <location>
        <begin position="26"/>
        <end position="53"/>
    </location>
</feature>
<proteinExistence type="predicted"/>
<feature type="transmembrane region" description="Helical" evidence="1">
    <location>
        <begin position="100"/>
        <end position="119"/>
    </location>
</feature>
<sequence>MIPVSPRTTTSTPAEYAAFSRVRWGAILAGALVALVVTVALNLLGLGIGFASINPTTEANPFSGIGIGAIIWYVVASLIALYAGGFVAGKMSGFPKASNAGLHGLLSWALFTLVSLYLFTTAVGRVVSGVGSAISSVTSGVTNAVGAAVPNNLDAKIGDLIDQNTNTNITFSDIRNEAYQLLEDTDKASLDPDNLRQDANQVGNAAQRNADDVANSPYAAGKEINGVLDRIQAKGGKVVDAADKDAFINVLVNRSDMSEAEARDAVNGWSSRIETQANKISSSVEQGMEQAGETAKVVGGDVADGLSTAALLGFVGLLLGALAAYFGGASGRQHDLTLTPGDTVNAGQV</sequence>
<reference evidence="2 3" key="1">
    <citation type="submission" date="2020-03" db="EMBL/GenBank/DDBJ databases">
        <title>Genomic Encyclopedia of Type Strains, Phase IV (KMG-IV): sequencing the most valuable type-strain genomes for metagenomic binning, comparative biology and taxonomic classification.</title>
        <authorList>
            <person name="Goeker M."/>
        </authorList>
    </citation>
    <scope>NUCLEOTIDE SEQUENCE [LARGE SCALE GENOMIC DNA]</scope>
    <source>
        <strain evidence="2 3">DSM 105096</strain>
    </source>
</reference>
<keyword evidence="1" id="KW-0812">Transmembrane</keyword>
<evidence type="ECO:0008006" key="4">
    <source>
        <dbReference type="Google" id="ProtNLM"/>
    </source>
</evidence>
<feature type="transmembrane region" description="Helical" evidence="1">
    <location>
        <begin position="306"/>
        <end position="326"/>
    </location>
</feature>
<evidence type="ECO:0000313" key="3">
    <source>
        <dbReference type="Proteomes" id="UP000770785"/>
    </source>
</evidence>
<evidence type="ECO:0000313" key="2">
    <source>
        <dbReference type="EMBL" id="NJC25696.1"/>
    </source>
</evidence>
<dbReference type="EMBL" id="JAATJH010000002">
    <property type="protein sequence ID" value="NJC25696.1"/>
    <property type="molecule type" value="Genomic_DNA"/>
</dbReference>
<keyword evidence="1" id="KW-0472">Membrane</keyword>
<protein>
    <recommendedName>
        <fullName evidence="4">PhnA-like protein</fullName>
    </recommendedName>
</protein>
<dbReference type="RefSeq" id="WP_168036484.1">
    <property type="nucleotide sequence ID" value="NZ_JAATJH010000002.1"/>
</dbReference>
<keyword evidence="1" id="KW-1133">Transmembrane helix</keyword>